<accession>A0A917NI84</accession>
<evidence type="ECO:0000256" key="1">
    <source>
        <dbReference type="SAM" id="SignalP"/>
    </source>
</evidence>
<gene>
    <name evidence="3" type="ORF">GCM10010885_10550</name>
</gene>
<dbReference type="EMBL" id="BMOY01000012">
    <property type="protein sequence ID" value="GGJ03151.1"/>
    <property type="molecule type" value="Genomic_DNA"/>
</dbReference>
<name>A0A917NI84_9BACL</name>
<reference evidence="3" key="1">
    <citation type="journal article" date="2014" name="Int. J. Syst. Evol. Microbiol.">
        <title>Complete genome sequence of Corynebacterium casei LMG S-19264T (=DSM 44701T), isolated from a smear-ripened cheese.</title>
        <authorList>
            <consortium name="US DOE Joint Genome Institute (JGI-PGF)"/>
            <person name="Walter F."/>
            <person name="Albersmeier A."/>
            <person name="Kalinowski J."/>
            <person name="Ruckert C."/>
        </authorList>
    </citation>
    <scope>NUCLEOTIDE SEQUENCE</scope>
    <source>
        <strain evidence="3">JCM 18487</strain>
    </source>
</reference>
<evidence type="ECO:0000313" key="4">
    <source>
        <dbReference type="Proteomes" id="UP000637695"/>
    </source>
</evidence>
<dbReference type="RefSeq" id="WP_188881592.1">
    <property type="nucleotide sequence ID" value="NZ_BMOY01000012.1"/>
</dbReference>
<dbReference type="SUPFAM" id="SSF49503">
    <property type="entry name" value="Cupredoxins"/>
    <property type="match status" value="1"/>
</dbReference>
<feature type="signal peptide" evidence="1">
    <location>
        <begin position="1"/>
        <end position="33"/>
    </location>
</feature>
<dbReference type="InterPro" id="IPR028096">
    <property type="entry name" value="EfeO_Cupredoxin"/>
</dbReference>
<organism evidence="3 4">
    <name type="scientific">Alicyclobacillus cellulosilyticus</name>
    <dbReference type="NCBI Taxonomy" id="1003997"/>
    <lineage>
        <taxon>Bacteria</taxon>
        <taxon>Bacillati</taxon>
        <taxon>Bacillota</taxon>
        <taxon>Bacilli</taxon>
        <taxon>Bacillales</taxon>
        <taxon>Alicyclobacillaceae</taxon>
        <taxon>Alicyclobacillus</taxon>
    </lineage>
</organism>
<proteinExistence type="predicted"/>
<evidence type="ECO:0000259" key="2">
    <source>
        <dbReference type="Pfam" id="PF13473"/>
    </source>
</evidence>
<dbReference type="AlphaFoldDB" id="A0A917NI84"/>
<dbReference type="Gene3D" id="2.60.40.420">
    <property type="entry name" value="Cupredoxins - blue copper proteins"/>
    <property type="match status" value="1"/>
</dbReference>
<keyword evidence="1" id="KW-0732">Signal</keyword>
<sequence>MRSAVARFAAAAAFVTFAAAAALAAIAPASAYAQPVERRIEIAITDQGFRPSRVTAVVNEPVFIRVVNQGTRVHQLSIPHYYIFTRNLGPGEVSTIRFTPDEAGTFDMISDPSGTETPEFTGWFVVTDMK</sequence>
<dbReference type="Proteomes" id="UP000637695">
    <property type="component" value="Unassembled WGS sequence"/>
</dbReference>
<dbReference type="Pfam" id="PF13473">
    <property type="entry name" value="Cupredoxin_1"/>
    <property type="match status" value="1"/>
</dbReference>
<comment type="caution">
    <text evidence="3">The sequence shown here is derived from an EMBL/GenBank/DDBJ whole genome shotgun (WGS) entry which is preliminary data.</text>
</comment>
<dbReference type="InterPro" id="IPR008972">
    <property type="entry name" value="Cupredoxin"/>
</dbReference>
<evidence type="ECO:0000313" key="3">
    <source>
        <dbReference type="EMBL" id="GGJ03151.1"/>
    </source>
</evidence>
<reference evidence="3" key="2">
    <citation type="submission" date="2020-09" db="EMBL/GenBank/DDBJ databases">
        <authorList>
            <person name="Sun Q."/>
            <person name="Ohkuma M."/>
        </authorList>
    </citation>
    <scope>NUCLEOTIDE SEQUENCE</scope>
    <source>
        <strain evidence="3">JCM 18487</strain>
    </source>
</reference>
<feature type="domain" description="EfeO-type cupredoxin-like" evidence="2">
    <location>
        <begin position="18"/>
        <end position="111"/>
    </location>
</feature>
<protein>
    <recommendedName>
        <fullName evidence="2">EfeO-type cupredoxin-like domain-containing protein</fullName>
    </recommendedName>
</protein>
<keyword evidence="4" id="KW-1185">Reference proteome</keyword>
<feature type="chain" id="PRO_5039422289" description="EfeO-type cupredoxin-like domain-containing protein" evidence="1">
    <location>
        <begin position="34"/>
        <end position="130"/>
    </location>
</feature>